<organism evidence="1 2">
    <name type="scientific">Trichostrongylus colubriformis</name>
    <name type="common">Black scour worm</name>
    <dbReference type="NCBI Taxonomy" id="6319"/>
    <lineage>
        <taxon>Eukaryota</taxon>
        <taxon>Metazoa</taxon>
        <taxon>Ecdysozoa</taxon>
        <taxon>Nematoda</taxon>
        <taxon>Chromadorea</taxon>
        <taxon>Rhabditida</taxon>
        <taxon>Rhabditina</taxon>
        <taxon>Rhabditomorpha</taxon>
        <taxon>Strongyloidea</taxon>
        <taxon>Trichostrongylidae</taxon>
        <taxon>Trichostrongylus</taxon>
    </lineage>
</organism>
<dbReference type="GO" id="GO:0005829">
    <property type="term" value="C:cytosol"/>
    <property type="evidence" value="ECO:0007669"/>
    <property type="project" value="TreeGrafter"/>
</dbReference>
<dbReference type="PANTHER" id="PTHR14387">
    <property type="entry name" value="THADA/DEATH RECEPTOR INTERACTING PROTEIN"/>
    <property type="match status" value="1"/>
</dbReference>
<proteinExistence type="predicted"/>
<dbReference type="InterPro" id="IPR051954">
    <property type="entry name" value="tRNA_methyltransferase_THADA"/>
</dbReference>
<sequence length="283" mass="32091">MNGSGCFERACEGSVNLNGSNLQGVTTSMGFLFAKVNRSILDSVGEYPCFLVDFCLHRCLEESKKIGGVTKDAILCSTLIKRILKIIQDFSYSLKAESQQLIIDYIFRSWDFSAEVVCYEAVDIFSMLLSNHSLQCTGCKMRKGCDWADSLITRILEGESECRSKYKCFHILLRSHATYTKFMDESLLGKLYSLIGNPTLSVVISDILSFDLVETPNRWHMHVTLLLSCLSSTSNEVRNAVKDRLLPKLIKTKLLKDEFLPLLIEEMKALLYHICSLLWHTAR</sequence>
<comment type="caution">
    <text evidence="1">The sequence shown here is derived from an EMBL/GenBank/DDBJ whole genome shotgun (WGS) entry which is preliminary data.</text>
</comment>
<evidence type="ECO:0000313" key="2">
    <source>
        <dbReference type="Proteomes" id="UP001331761"/>
    </source>
</evidence>
<dbReference type="AlphaFoldDB" id="A0AAN8IQ15"/>
<accession>A0AAN8IQ15</accession>
<dbReference type="GO" id="GO:0030488">
    <property type="term" value="P:tRNA methylation"/>
    <property type="evidence" value="ECO:0007669"/>
    <property type="project" value="TreeGrafter"/>
</dbReference>
<dbReference type="EMBL" id="WIXE01004920">
    <property type="protein sequence ID" value="KAK5982604.1"/>
    <property type="molecule type" value="Genomic_DNA"/>
</dbReference>
<keyword evidence="2" id="KW-1185">Reference proteome</keyword>
<protein>
    <submittedName>
        <fullName evidence="1">Uncharacterized protein</fullName>
    </submittedName>
</protein>
<reference evidence="1 2" key="1">
    <citation type="submission" date="2019-10" db="EMBL/GenBank/DDBJ databases">
        <title>Assembly and Annotation for the nematode Trichostrongylus colubriformis.</title>
        <authorList>
            <person name="Martin J."/>
        </authorList>
    </citation>
    <scope>NUCLEOTIDE SEQUENCE [LARGE SCALE GENOMIC DNA]</scope>
    <source>
        <strain evidence="1">G859</strain>
        <tissue evidence="1">Whole worm</tissue>
    </source>
</reference>
<dbReference type="PANTHER" id="PTHR14387:SF7">
    <property type="entry name" value="THYROID ADENOMA-ASSOCIATED PROTEIN"/>
    <property type="match status" value="1"/>
</dbReference>
<name>A0AAN8IQ15_TRICO</name>
<gene>
    <name evidence="1" type="ORF">GCK32_014354</name>
</gene>
<evidence type="ECO:0000313" key="1">
    <source>
        <dbReference type="EMBL" id="KAK5982604.1"/>
    </source>
</evidence>
<dbReference type="Proteomes" id="UP001331761">
    <property type="component" value="Unassembled WGS sequence"/>
</dbReference>